<evidence type="ECO:0000256" key="1">
    <source>
        <dbReference type="ARBA" id="ARBA00023002"/>
    </source>
</evidence>
<dbReference type="Gene3D" id="3.40.50.970">
    <property type="match status" value="1"/>
</dbReference>
<dbReference type="SUPFAM" id="SSF52922">
    <property type="entry name" value="TK C-terminal domain-like"/>
    <property type="match status" value="1"/>
</dbReference>
<reference evidence="4" key="1">
    <citation type="submission" date="2020-11" db="EMBL/GenBank/DDBJ databases">
        <title>Halonatronomonas betainensis gen. nov., sp. nov. a novel haloalkaliphilic representative of the family Halanaerobiacae capable of betaine degradation.</title>
        <authorList>
            <person name="Boltyanskaya Y."/>
            <person name="Kevbrin V."/>
            <person name="Detkova E."/>
            <person name="Grouzdev D.S."/>
            <person name="Koziaeva V."/>
            <person name="Zhilina T."/>
        </authorList>
    </citation>
    <scope>NUCLEOTIDE SEQUENCE</scope>
    <source>
        <strain evidence="4">Z-7014</strain>
    </source>
</reference>
<dbReference type="Proteomes" id="UP000621436">
    <property type="component" value="Unassembled WGS sequence"/>
</dbReference>
<dbReference type="AlphaFoldDB" id="A0A931ATC7"/>
<dbReference type="NCBIfam" id="NF005507">
    <property type="entry name" value="PRK07119.1"/>
    <property type="match status" value="1"/>
</dbReference>
<dbReference type="InterPro" id="IPR052368">
    <property type="entry name" value="2-oxoacid_oxidoreductase"/>
</dbReference>
<feature type="domain" description="Pyruvate flavodoxin/ferredoxin oxidoreductase pyrimidine binding" evidence="2">
    <location>
        <begin position="15"/>
        <end position="203"/>
    </location>
</feature>
<protein>
    <submittedName>
        <fullName evidence="4">3-methyl-2-oxobutanoate dehydrogenase subunit VorB</fullName>
    </submittedName>
</protein>
<proteinExistence type="predicted"/>
<dbReference type="SUPFAM" id="SSF52518">
    <property type="entry name" value="Thiamin diphosphate-binding fold (THDP-binding)"/>
    <property type="match status" value="1"/>
</dbReference>
<dbReference type="Pfam" id="PF01855">
    <property type="entry name" value="POR_N"/>
    <property type="match status" value="1"/>
</dbReference>
<evidence type="ECO:0000259" key="2">
    <source>
        <dbReference type="Pfam" id="PF01855"/>
    </source>
</evidence>
<dbReference type="PANTHER" id="PTHR43088">
    <property type="entry name" value="SUBUNIT OF PYRUVATE:FLAVODOXIN OXIDOREDUCTASE-RELATED"/>
    <property type="match status" value="1"/>
</dbReference>
<evidence type="ECO:0000259" key="3">
    <source>
        <dbReference type="Pfam" id="PF17147"/>
    </source>
</evidence>
<name>A0A931ATC7_9FIRM</name>
<evidence type="ECO:0000313" key="4">
    <source>
        <dbReference type="EMBL" id="MBF8437541.1"/>
    </source>
</evidence>
<dbReference type="Gene3D" id="3.40.50.920">
    <property type="match status" value="1"/>
</dbReference>
<feature type="domain" description="Pyruvate:ferredoxin oxidoreductase core" evidence="3">
    <location>
        <begin position="248"/>
        <end position="342"/>
    </location>
</feature>
<comment type="caution">
    <text evidence="4">The sequence shown here is derived from an EMBL/GenBank/DDBJ whole genome shotgun (WGS) entry which is preliminary data.</text>
</comment>
<keyword evidence="1" id="KW-0560">Oxidoreductase</keyword>
<dbReference type="InterPro" id="IPR033412">
    <property type="entry name" value="PFOR_II"/>
</dbReference>
<evidence type="ECO:0000313" key="5">
    <source>
        <dbReference type="Proteomes" id="UP000621436"/>
    </source>
</evidence>
<keyword evidence="5" id="KW-1185">Reference proteome</keyword>
<organism evidence="4 5">
    <name type="scientific">Halonatronomonas betaini</name>
    <dbReference type="NCBI Taxonomy" id="2778430"/>
    <lineage>
        <taxon>Bacteria</taxon>
        <taxon>Bacillati</taxon>
        <taxon>Bacillota</taxon>
        <taxon>Clostridia</taxon>
        <taxon>Halanaerobiales</taxon>
        <taxon>Halarsenatibacteraceae</taxon>
        <taxon>Halonatronomonas</taxon>
    </lineage>
</organism>
<dbReference type="EMBL" id="JADPIE010000006">
    <property type="protein sequence ID" value="MBF8437541.1"/>
    <property type="molecule type" value="Genomic_DNA"/>
</dbReference>
<dbReference type="PANTHER" id="PTHR43088:SF1">
    <property type="entry name" value="SUBUNIT OF PYRUVATE:FLAVODOXIN OXIDOREDUCTASE"/>
    <property type="match status" value="1"/>
</dbReference>
<dbReference type="InterPro" id="IPR029061">
    <property type="entry name" value="THDP-binding"/>
</dbReference>
<dbReference type="InterPro" id="IPR002880">
    <property type="entry name" value="Pyrv_Fd/Flavodoxin_OxRdtase_N"/>
</dbReference>
<dbReference type="CDD" id="cd07034">
    <property type="entry name" value="TPP_PYR_PFOR_IOR-alpha_like"/>
    <property type="match status" value="1"/>
</dbReference>
<gene>
    <name evidence="4" type="ORF">I0Q91_10640</name>
</gene>
<accession>A0A931ATC7</accession>
<dbReference type="InterPro" id="IPR009014">
    <property type="entry name" value="Transketo_C/PFOR_II"/>
</dbReference>
<dbReference type="RefSeq" id="WP_270454535.1">
    <property type="nucleotide sequence ID" value="NZ_JADPIE010000006.1"/>
</dbReference>
<dbReference type="Pfam" id="PF17147">
    <property type="entry name" value="PFOR_II"/>
    <property type="match status" value="1"/>
</dbReference>
<dbReference type="GO" id="GO:0016491">
    <property type="term" value="F:oxidoreductase activity"/>
    <property type="evidence" value="ECO:0007669"/>
    <property type="project" value="UniProtKB-KW"/>
</dbReference>
<sequence length="353" mass="38576">MSEKKLMKGNEVVGEAAIRAGCRYFFGYPITPQNDIPAYMSRRLPEVDGVFLQAESEVAASNMVYGAAGAGARVLTSSSSPGISLKAEGISYIAGAELPAVIVNIMRSGPGLGGIQPSQADYFQATKGMAHGDFRLLVLAPSNVQELADLTYLAFDLADKYRNPVMVLGDGMIGQMMEPVEFKEMRDLDSLPKKDWATDGAKGREKNVINSLGLVAENLEKHNLKLKAKYDQMRQEEVRFEDYKMDDAEMAIVAYGTTARIATSAIDRARKEGYKVGLIRPITLFPFPEARVSEAADQVDEFLTVEMSTGQMIEDVKLAVNGKKPVDFYGRTGGVVPSTDEIYDKIVAMRGDK</sequence>